<dbReference type="AlphaFoldDB" id="A0A2C5Y5H4"/>
<evidence type="ECO:0000256" key="5">
    <source>
        <dbReference type="ARBA" id="ARBA00023010"/>
    </source>
</evidence>
<evidence type="ECO:0000256" key="7">
    <source>
        <dbReference type="ARBA" id="ARBA00023242"/>
    </source>
</evidence>
<comment type="caution">
    <text evidence="8">The sequence shown here is derived from an EMBL/GenBank/DDBJ whole genome shotgun (WGS) entry which is preliminary data.</text>
</comment>
<dbReference type="GO" id="GO:0006406">
    <property type="term" value="P:mRNA export from nucleus"/>
    <property type="evidence" value="ECO:0007669"/>
    <property type="project" value="TreeGrafter"/>
</dbReference>
<dbReference type="SUPFAM" id="SSF50978">
    <property type="entry name" value="WD40 repeat-like"/>
    <property type="match status" value="1"/>
</dbReference>
<gene>
    <name evidence="8" type="ORF">CDD81_6569</name>
</gene>
<dbReference type="InterPro" id="IPR037700">
    <property type="entry name" value="NUP88/NUP82"/>
</dbReference>
<name>A0A2C5Y5H4_9HYPO</name>
<keyword evidence="4" id="KW-0653">Protein transport</keyword>
<evidence type="ECO:0000256" key="3">
    <source>
        <dbReference type="ARBA" id="ARBA00022816"/>
    </source>
</evidence>
<keyword evidence="5" id="KW-0811">Translocation</keyword>
<dbReference type="GO" id="GO:0000055">
    <property type="term" value="P:ribosomal large subunit export from nucleus"/>
    <property type="evidence" value="ECO:0007669"/>
    <property type="project" value="InterPro"/>
</dbReference>
<evidence type="ECO:0000256" key="2">
    <source>
        <dbReference type="ARBA" id="ARBA00022448"/>
    </source>
</evidence>
<dbReference type="EMBL" id="NJET01000060">
    <property type="protein sequence ID" value="PHH62936.1"/>
    <property type="molecule type" value="Genomic_DNA"/>
</dbReference>
<dbReference type="OrthoDB" id="341482at2759"/>
<dbReference type="InterPro" id="IPR036322">
    <property type="entry name" value="WD40_repeat_dom_sf"/>
</dbReference>
<evidence type="ECO:0000256" key="6">
    <source>
        <dbReference type="ARBA" id="ARBA00023132"/>
    </source>
</evidence>
<protein>
    <recommendedName>
        <fullName evidence="10">Nucleoporin Nup82</fullName>
    </recommendedName>
</protein>
<evidence type="ECO:0000313" key="9">
    <source>
        <dbReference type="Proteomes" id="UP000226192"/>
    </source>
</evidence>
<keyword evidence="6" id="KW-0906">Nuclear pore complex</keyword>
<organism evidence="8 9">
    <name type="scientific">Ophiocordyceps australis</name>
    <dbReference type="NCBI Taxonomy" id="1399860"/>
    <lineage>
        <taxon>Eukaryota</taxon>
        <taxon>Fungi</taxon>
        <taxon>Dikarya</taxon>
        <taxon>Ascomycota</taxon>
        <taxon>Pezizomycotina</taxon>
        <taxon>Sordariomycetes</taxon>
        <taxon>Hypocreomycetidae</taxon>
        <taxon>Hypocreales</taxon>
        <taxon>Ophiocordycipitaceae</taxon>
        <taxon>Ophiocordyceps</taxon>
    </lineage>
</organism>
<keyword evidence="9" id="KW-1185">Reference proteome</keyword>
<reference evidence="8 9" key="1">
    <citation type="submission" date="2017-06" db="EMBL/GenBank/DDBJ databases">
        <title>Ant-infecting Ophiocordyceps genomes reveal a high diversity of potential behavioral manipulation genes and a possible major role for enterotoxins.</title>
        <authorList>
            <person name="De Bekker C."/>
            <person name="Evans H.C."/>
            <person name="Brachmann A."/>
            <person name="Hughes D.P."/>
        </authorList>
    </citation>
    <scope>NUCLEOTIDE SEQUENCE [LARGE SCALE GENOMIC DNA]</scope>
    <source>
        <strain evidence="8 9">Map64</strain>
    </source>
</reference>
<dbReference type="GO" id="GO:0000056">
    <property type="term" value="P:ribosomal small subunit export from nucleus"/>
    <property type="evidence" value="ECO:0007669"/>
    <property type="project" value="InterPro"/>
</dbReference>
<dbReference type="GO" id="GO:0006606">
    <property type="term" value="P:protein import into nucleus"/>
    <property type="evidence" value="ECO:0007669"/>
    <property type="project" value="TreeGrafter"/>
</dbReference>
<dbReference type="STRING" id="1399860.A0A2C5Y5H4"/>
<keyword evidence="2" id="KW-0813">Transport</keyword>
<evidence type="ECO:0008006" key="10">
    <source>
        <dbReference type="Google" id="ProtNLM"/>
    </source>
</evidence>
<keyword evidence="7" id="KW-0539">Nucleus</keyword>
<proteinExistence type="predicted"/>
<dbReference type="GO" id="GO:0017056">
    <property type="term" value="F:structural constituent of nuclear pore"/>
    <property type="evidence" value="ECO:0007669"/>
    <property type="project" value="InterPro"/>
</dbReference>
<dbReference type="Proteomes" id="UP000226192">
    <property type="component" value="Unassembled WGS sequence"/>
</dbReference>
<sequence length="895" mass="99715">MPKVKQYSAAWLSRNAPGHQLFNASPETLRPRTLSSSYLQKSNVALGPRRTIARRGTEVFVAVGKEIRWADLVYVRDQWLSKQQSSNASHGSPSPAKNQNVLESVEGHADLVAGNGFRVLKLPVASEIRQLIMSPNSTRLAILTTHTVHICLLPDSSHLTSADTGPIRPKILTLGPTTHVTSRSPIMSALWHPLGVKGSCIVTVTADAIVRIWELTDNRWSYDTPASSIDLKKLADGVVLEQDFAPSTSTTNTVFSPDMFEMEVASAAFAARESGGWDSMTLWIAMREGDLYALCPVLPERWAPPPTLIPSLSVSIVAKLGALEDDADADETEKLQVQQQLQWMGDIDKQEPHIIHDIVGEPDVEVYKRPKLPGAVPRLQGPLFLECDPETGDELDSRLTDIMVIGQKTDTEDLMRGEDEDEELELDDGEQQGLSLATVCVVSTSGQVRIYLDLEGVEAQWLPSKNKPKGARTLPPPPEAPCLLAIQALDTMTTIEMHDEAWPVFSTDATSRYNFFVTHHVAITFLSLASWVFRLERELNGDNQAGKDFRIGLLAHGQSTSRERIYELPPIDVASPLAACVSIRDPDLGYFLLSATPYDPIALTLETPDMDFMPIKREGTIEDEAVMAPLEFHEARPVFTPPHTFDQESALPLLLERLSTSRHRTMVKKEVRLSPLTLQIFTNAHKVVSDETFMLGVSAAEVFRRCLRLQEELRQQIRKANEVGAKIEQINGSSRQDGETDDENHVRRINEAKERQQKLLERIDGMRKLAGRAQGRDLSIKERNFMAEVKALEGAIDGPAQRGEDEAKQHPKRDLWKRLEDVKKLQTEVMHEVEEAIKAGGEEDMTTPTGPKIGRDIRQGRMQQVQGLLSRESALFEALTARVERLQSGRVEEDF</sequence>
<comment type="subcellular location">
    <subcellularLocation>
        <location evidence="1">Nucleus</location>
        <location evidence="1">Nuclear pore complex</location>
    </subcellularLocation>
</comment>
<dbReference type="GO" id="GO:0005643">
    <property type="term" value="C:nuclear pore"/>
    <property type="evidence" value="ECO:0007669"/>
    <property type="project" value="UniProtKB-SubCell"/>
</dbReference>
<accession>A0A2C5Y5H4</accession>
<keyword evidence="3" id="KW-0509">mRNA transport</keyword>
<evidence type="ECO:0000256" key="4">
    <source>
        <dbReference type="ARBA" id="ARBA00022927"/>
    </source>
</evidence>
<dbReference type="PANTHER" id="PTHR13257">
    <property type="entry name" value="NUCLEOPORIN NUP84-RELATED"/>
    <property type="match status" value="1"/>
</dbReference>
<evidence type="ECO:0000313" key="8">
    <source>
        <dbReference type="EMBL" id="PHH62936.1"/>
    </source>
</evidence>
<evidence type="ECO:0000256" key="1">
    <source>
        <dbReference type="ARBA" id="ARBA00004567"/>
    </source>
</evidence>
<dbReference type="PANTHER" id="PTHR13257:SF0">
    <property type="entry name" value="NUCLEAR PORE COMPLEX PROTEIN NUP88"/>
    <property type="match status" value="1"/>
</dbReference>